<dbReference type="GeneID" id="70237086"/>
<organism evidence="1 2">
    <name type="scientific">Ogataea philodendri</name>
    <dbReference type="NCBI Taxonomy" id="1378263"/>
    <lineage>
        <taxon>Eukaryota</taxon>
        <taxon>Fungi</taxon>
        <taxon>Dikarya</taxon>
        <taxon>Ascomycota</taxon>
        <taxon>Saccharomycotina</taxon>
        <taxon>Pichiomycetes</taxon>
        <taxon>Pichiales</taxon>
        <taxon>Pichiaceae</taxon>
        <taxon>Ogataea</taxon>
    </lineage>
</organism>
<dbReference type="AlphaFoldDB" id="A0A9P8T2J2"/>
<evidence type="ECO:0000313" key="1">
    <source>
        <dbReference type="EMBL" id="KAH3663721.1"/>
    </source>
</evidence>
<evidence type="ECO:0000313" key="2">
    <source>
        <dbReference type="Proteomes" id="UP000769157"/>
    </source>
</evidence>
<proteinExistence type="predicted"/>
<name>A0A9P8T2J2_9ASCO</name>
<dbReference type="AntiFam" id="ANF00075">
    <property type="entry name" value="Shadow ORF (opposite prpE)"/>
</dbReference>
<accession>A0A9P8T2J2</accession>
<dbReference type="Proteomes" id="UP000769157">
    <property type="component" value="Unassembled WGS sequence"/>
</dbReference>
<dbReference type="RefSeq" id="XP_046060057.1">
    <property type="nucleotide sequence ID" value="XM_046206275.1"/>
</dbReference>
<sequence>MAKYSSFSSSSTERPLWVRQSAHVTKTLGFSRADFTQDSSHDLTRTSLWQVWNHNDALRSSKWSNDSSHMQNKGSSQSSQGLSVVGLGLVLLDLRSRQSVTRNVDHIVNSTSDPVVTVVISTSTVSCEVETWVWLQVSIDVTVVVFVHGSSHGWPTGSDSQHTFNIVSFKHLSSDRVNDDSINSEEWQSGCTWLGRNSTSQRSNQVGARLGLPVSVRNVTQALSDLLIVPIPDLGSNWFSDRTQSTQGAQIVLLDLCLSGFLEQSQCSWCNVEVGCTVFLNDLPETAVVWVSWSTFKDDGSAANSQWTVEGIRVTCNPTNVSRSEEDVFWLHVKHILSGEESTQQEPARAVDNTFWSTRGSGGVEHEKWVFGVHWHWGTHLLNGRTVFQTFVHDLLGVDGLATSFTLIAGDHGLTSSVADSVLDRTCRETCKDDRMDSSKTNNGQHGDQCFGGHWEINSHSITFFDSPALQNTSNLGDLVQQLTVSESGALLLVICLENDGSLVRVGKGMSINTVVARVQFSTNKPGRVTIGQRSSLNVLELLVPVQVLFGKRSKKTLRVFDRLLVQSFVVI</sequence>
<reference evidence="1" key="2">
    <citation type="submission" date="2021-01" db="EMBL/GenBank/DDBJ databases">
        <authorList>
            <person name="Schikora-Tamarit M.A."/>
        </authorList>
    </citation>
    <scope>NUCLEOTIDE SEQUENCE</scope>
    <source>
        <strain evidence="1">CBS6075</strain>
    </source>
</reference>
<protein>
    <submittedName>
        <fullName evidence="1">Uncharacterized protein</fullName>
    </submittedName>
</protein>
<dbReference type="EMBL" id="JAEUBE010000366">
    <property type="protein sequence ID" value="KAH3663721.1"/>
    <property type="molecule type" value="Genomic_DNA"/>
</dbReference>
<keyword evidence="2" id="KW-1185">Reference proteome</keyword>
<gene>
    <name evidence="1" type="ORF">OGAPHI_005122</name>
</gene>
<comment type="caution">
    <text evidence="1">The sequence shown here is derived from an EMBL/GenBank/DDBJ whole genome shotgun (WGS) entry which is preliminary data.</text>
</comment>
<reference evidence="1" key="1">
    <citation type="journal article" date="2021" name="Open Biol.">
        <title>Shared evolutionary footprints suggest mitochondrial oxidative damage underlies multiple complex I losses in fungi.</title>
        <authorList>
            <person name="Schikora-Tamarit M.A."/>
            <person name="Marcet-Houben M."/>
            <person name="Nosek J."/>
            <person name="Gabaldon T."/>
        </authorList>
    </citation>
    <scope>NUCLEOTIDE SEQUENCE</scope>
    <source>
        <strain evidence="1">CBS6075</strain>
    </source>
</reference>